<dbReference type="SUPFAM" id="SSF50156">
    <property type="entry name" value="PDZ domain-like"/>
    <property type="match status" value="1"/>
</dbReference>
<organism evidence="3 4">
    <name type="scientific">Gemmata palustris</name>
    <dbReference type="NCBI Taxonomy" id="2822762"/>
    <lineage>
        <taxon>Bacteria</taxon>
        <taxon>Pseudomonadati</taxon>
        <taxon>Planctomycetota</taxon>
        <taxon>Planctomycetia</taxon>
        <taxon>Gemmatales</taxon>
        <taxon>Gemmataceae</taxon>
        <taxon>Gemmata</taxon>
    </lineage>
</organism>
<keyword evidence="4" id="KW-1185">Reference proteome</keyword>
<feature type="domain" description="PDZ" evidence="2">
    <location>
        <begin position="180"/>
        <end position="272"/>
    </location>
</feature>
<feature type="chain" id="PRO_5046778479" evidence="1">
    <location>
        <begin position="22"/>
        <end position="285"/>
    </location>
</feature>
<dbReference type="InterPro" id="IPR021109">
    <property type="entry name" value="Peptidase_aspartic_dom_sf"/>
</dbReference>
<sequence>MKFARTLSLFTALAFAPVAIAAPPEKEPLKSDEKPIVVPFELLKSRHMAIQVKINDKGPYRLIFDTGAPTNLVNNKIAKASGILSKEDKGGLPLFGASMGAKTIKKLEIGDLKLEGMPTMVMDHPTVAAIADVVGPVEGIIGFPFFARYKMTIDYEKKEMTLTPSGYVPGDAMQGLMDKLMGASKGTKPEPNVVAPAAVWGFDVSRDKDDEDAGVVVGKVLAKSPAAIGGLKEGDRLLTLDGRWTDTIADTFLAASLVKPGKAVTLVVKRDGKEKKLTVTPGKGL</sequence>
<dbReference type="Gene3D" id="2.30.42.10">
    <property type="match status" value="1"/>
</dbReference>
<dbReference type="Pfam" id="PF00595">
    <property type="entry name" value="PDZ"/>
    <property type="match status" value="1"/>
</dbReference>
<dbReference type="Gene3D" id="2.40.70.10">
    <property type="entry name" value="Acid Proteases"/>
    <property type="match status" value="1"/>
</dbReference>
<evidence type="ECO:0000313" key="3">
    <source>
        <dbReference type="EMBL" id="MBP3955155.1"/>
    </source>
</evidence>
<keyword evidence="3" id="KW-0378">Hydrolase</keyword>
<dbReference type="Proteomes" id="UP000676565">
    <property type="component" value="Unassembled WGS sequence"/>
</dbReference>
<dbReference type="PROSITE" id="PS50106">
    <property type="entry name" value="PDZ"/>
    <property type="match status" value="1"/>
</dbReference>
<proteinExistence type="predicted"/>
<dbReference type="GO" id="GO:0006508">
    <property type="term" value="P:proteolysis"/>
    <property type="evidence" value="ECO:0007669"/>
    <property type="project" value="UniProtKB-KW"/>
</dbReference>
<dbReference type="Pfam" id="PF13650">
    <property type="entry name" value="Asp_protease_2"/>
    <property type="match status" value="1"/>
</dbReference>
<dbReference type="EMBL" id="JAGKQQ010000001">
    <property type="protein sequence ID" value="MBP3955155.1"/>
    <property type="molecule type" value="Genomic_DNA"/>
</dbReference>
<evidence type="ECO:0000256" key="1">
    <source>
        <dbReference type="SAM" id="SignalP"/>
    </source>
</evidence>
<dbReference type="CDD" id="cd05483">
    <property type="entry name" value="retropepsin_like_bacteria"/>
    <property type="match status" value="1"/>
</dbReference>
<dbReference type="RefSeq" id="WP_210653250.1">
    <property type="nucleotide sequence ID" value="NZ_JAGKQQ010000001.1"/>
</dbReference>
<dbReference type="SUPFAM" id="SSF50630">
    <property type="entry name" value="Acid proteases"/>
    <property type="match status" value="1"/>
</dbReference>
<keyword evidence="1" id="KW-0732">Signal</keyword>
<name>A0ABS5BNA8_9BACT</name>
<dbReference type="GO" id="GO:0008233">
    <property type="term" value="F:peptidase activity"/>
    <property type="evidence" value="ECO:0007669"/>
    <property type="project" value="UniProtKB-KW"/>
</dbReference>
<dbReference type="InterPro" id="IPR036034">
    <property type="entry name" value="PDZ_sf"/>
</dbReference>
<keyword evidence="3" id="KW-0645">Protease</keyword>
<protein>
    <submittedName>
        <fullName evidence="3">Aspartyl protease family protein</fullName>
    </submittedName>
</protein>
<dbReference type="SMART" id="SM00228">
    <property type="entry name" value="PDZ"/>
    <property type="match status" value="1"/>
</dbReference>
<evidence type="ECO:0000313" key="4">
    <source>
        <dbReference type="Proteomes" id="UP000676565"/>
    </source>
</evidence>
<dbReference type="InterPro" id="IPR034122">
    <property type="entry name" value="Retropepsin-like_bacterial"/>
</dbReference>
<reference evidence="3 4" key="1">
    <citation type="submission" date="2021-04" db="EMBL/GenBank/DDBJ databases">
        <authorList>
            <person name="Ivanova A."/>
        </authorList>
    </citation>
    <scope>NUCLEOTIDE SEQUENCE [LARGE SCALE GENOMIC DNA]</scope>
    <source>
        <strain evidence="3 4">G18</strain>
    </source>
</reference>
<accession>A0ABS5BNA8</accession>
<dbReference type="InterPro" id="IPR001478">
    <property type="entry name" value="PDZ"/>
</dbReference>
<comment type="caution">
    <text evidence="3">The sequence shown here is derived from an EMBL/GenBank/DDBJ whole genome shotgun (WGS) entry which is preliminary data.</text>
</comment>
<gene>
    <name evidence="3" type="ORF">J8F10_07660</name>
</gene>
<feature type="signal peptide" evidence="1">
    <location>
        <begin position="1"/>
        <end position="21"/>
    </location>
</feature>
<evidence type="ECO:0000259" key="2">
    <source>
        <dbReference type="PROSITE" id="PS50106"/>
    </source>
</evidence>